<sequence>MSDNLFPYSSSDTSNVKGNEENLEEFRRRWKEELQQKKPSQQAISQGAIATASSEISDENSCSEDVEHQESGELDSVLSASRRTDDRAKKNAALELYIKAVTKEREGDIGEGELPFNIIFVMTLFRCHFHLSSNDTFKALKNYRQASKLDPGVEHTYRKYFHNAITGENAENFDVSQSLAQHLKEEFRLSTASHEKDYETRQLNVNLSEKHHVESSEHEKSSNRMMIALLNSLRNMRLAYEPLVLERPRFGLACKKFWVLSREVSLWRYLCQKAYWDVSLTLGTSNLLQEEYVSFYDNDWRRMYIE</sequence>
<proteinExistence type="predicted"/>
<feature type="non-terminal residue" evidence="1">
    <location>
        <position position="306"/>
    </location>
</feature>
<name>A0ACA9PYF7_9GLOM</name>
<keyword evidence="2" id="KW-1185">Reference proteome</keyword>
<dbReference type="Proteomes" id="UP000789525">
    <property type="component" value="Unassembled WGS sequence"/>
</dbReference>
<evidence type="ECO:0000313" key="2">
    <source>
        <dbReference type="Proteomes" id="UP000789525"/>
    </source>
</evidence>
<gene>
    <name evidence="1" type="ORF">ACOLOM_LOCUS11386</name>
</gene>
<comment type="caution">
    <text evidence="1">The sequence shown here is derived from an EMBL/GenBank/DDBJ whole genome shotgun (WGS) entry which is preliminary data.</text>
</comment>
<accession>A0ACA9PYF7</accession>
<evidence type="ECO:0000313" key="1">
    <source>
        <dbReference type="EMBL" id="CAG8726206.1"/>
    </source>
</evidence>
<organism evidence="1 2">
    <name type="scientific">Acaulospora colombiana</name>
    <dbReference type="NCBI Taxonomy" id="27376"/>
    <lineage>
        <taxon>Eukaryota</taxon>
        <taxon>Fungi</taxon>
        <taxon>Fungi incertae sedis</taxon>
        <taxon>Mucoromycota</taxon>
        <taxon>Glomeromycotina</taxon>
        <taxon>Glomeromycetes</taxon>
        <taxon>Diversisporales</taxon>
        <taxon>Acaulosporaceae</taxon>
        <taxon>Acaulospora</taxon>
    </lineage>
</organism>
<reference evidence="1" key="1">
    <citation type="submission" date="2021-06" db="EMBL/GenBank/DDBJ databases">
        <authorList>
            <person name="Kallberg Y."/>
            <person name="Tangrot J."/>
            <person name="Rosling A."/>
        </authorList>
    </citation>
    <scope>NUCLEOTIDE SEQUENCE</scope>
    <source>
        <strain evidence="1">CL356</strain>
    </source>
</reference>
<protein>
    <submittedName>
        <fullName evidence="1">7112_t:CDS:1</fullName>
    </submittedName>
</protein>
<dbReference type="EMBL" id="CAJVPT010040726">
    <property type="protein sequence ID" value="CAG8726206.1"/>
    <property type="molecule type" value="Genomic_DNA"/>
</dbReference>